<organism evidence="1 2">
    <name type="scientific">Streptomyces roseicoloratus</name>
    <dbReference type="NCBI Taxonomy" id="2508722"/>
    <lineage>
        <taxon>Bacteria</taxon>
        <taxon>Bacillati</taxon>
        <taxon>Actinomycetota</taxon>
        <taxon>Actinomycetes</taxon>
        <taxon>Kitasatosporales</taxon>
        <taxon>Streptomycetaceae</taxon>
        <taxon>Streptomyces</taxon>
    </lineage>
</organism>
<name>A0ABY9RNA0_9ACTN</name>
<proteinExistence type="predicted"/>
<keyword evidence="2" id="KW-1185">Reference proteome</keyword>
<evidence type="ECO:0000313" key="1">
    <source>
        <dbReference type="EMBL" id="WMX43668.1"/>
    </source>
</evidence>
<dbReference type="Proteomes" id="UP001250858">
    <property type="component" value="Chromosome"/>
</dbReference>
<dbReference type="EMBL" id="CP133762">
    <property type="protein sequence ID" value="WMX43668.1"/>
    <property type="molecule type" value="Genomic_DNA"/>
</dbReference>
<reference evidence="1 2" key="1">
    <citation type="submission" date="2023-09" db="EMBL/GenBank/DDBJ databases">
        <title>Complete genome of Streptomyces roseicoloratus T14.</title>
        <authorList>
            <person name="Bashizi T."/>
            <person name="Kim M.-J."/>
            <person name="Lee G."/>
            <person name="Tagele S.B."/>
            <person name="Shin J.-H."/>
        </authorList>
    </citation>
    <scope>NUCLEOTIDE SEQUENCE [LARGE SCALE GENOMIC DNA]</scope>
    <source>
        <strain evidence="1 2">T14</strain>
    </source>
</reference>
<accession>A0ABY9RNA0</accession>
<gene>
    <name evidence="1" type="ORF">RGF97_00585</name>
</gene>
<sequence length="73" mass="7886">MSETRDRAGDFYPLRERLNGWTREPADRVLPLLHRDLTGYGAAGLDDDVAALLVVRPPEPAVAPAPHAPGVEG</sequence>
<evidence type="ECO:0000313" key="2">
    <source>
        <dbReference type="Proteomes" id="UP001250858"/>
    </source>
</evidence>
<evidence type="ECO:0008006" key="3">
    <source>
        <dbReference type="Google" id="ProtNLM"/>
    </source>
</evidence>
<protein>
    <recommendedName>
        <fullName evidence="3">PPM-type phosphatase domain-containing protein</fullName>
    </recommendedName>
</protein>